<name>G5HA89_9BACT</name>
<keyword evidence="3" id="KW-1185">Reference proteome</keyword>
<proteinExistence type="predicted"/>
<feature type="chain" id="PRO_5003477976" description="Major fimbrial subunit protein N-terminal domain-containing protein" evidence="1">
    <location>
        <begin position="26"/>
        <end position="417"/>
    </location>
</feature>
<protein>
    <recommendedName>
        <fullName evidence="4">Major fimbrial subunit protein N-terminal domain-containing protein</fullName>
    </recommendedName>
</protein>
<evidence type="ECO:0008006" key="4">
    <source>
        <dbReference type="Google" id="ProtNLM"/>
    </source>
</evidence>
<comment type="caution">
    <text evidence="2">The sequence shown here is derived from an EMBL/GenBank/DDBJ whole genome shotgun (WGS) entry which is preliminary data.</text>
</comment>
<dbReference type="GeneID" id="92815413"/>
<dbReference type="AlphaFoldDB" id="G5HA89"/>
<dbReference type="RefSeq" id="WP_009134360.1">
    <property type="nucleotide sequence ID" value="NZ_CP102250.1"/>
</dbReference>
<evidence type="ECO:0000256" key="1">
    <source>
        <dbReference type="SAM" id="SignalP"/>
    </source>
</evidence>
<dbReference type="eggNOG" id="ENOG5033U92">
    <property type="taxonomic scope" value="Bacteria"/>
</dbReference>
<dbReference type="OrthoDB" id="9982468at2"/>
<dbReference type="Proteomes" id="UP000006008">
    <property type="component" value="Unassembled WGS sequence"/>
</dbReference>
<accession>G5HA89</accession>
<dbReference type="EMBL" id="ADLD01000013">
    <property type="protein sequence ID" value="EHB91505.1"/>
    <property type="molecule type" value="Genomic_DNA"/>
</dbReference>
<sequence length="417" mass="44081">MKHAFKITVCAFVLSLGLLSCNKGGDPPGPDDAQGGKVTVSFGFAKDPAPESKADYTPSTTLPTTSWSRNIKDLLILFVDQTTSRVKDARNITPVPTSNDGAVQTVTFTNIVANTGGSKYDVYVIANSQQTASIKPAEGWNASNVKGRAISALLMDLVVNPAYATDKPTYDVAHPDPEANSTGYSEPAEIFLAKQPNIAVVADQNNTLPVFNLTRAVSLMRVRIDQHANGNDQVSFTAPEASFRIRRSGISLRPDGTVTYASPKRETAVLYTKGAFRTTEPTAADGYQVGAGKSILNAGEHVTLWKDILMLPGGGTVSAEKFDVVLIGKAPAGYVPLGKAPNQPLGSSGGRVAWSGAVNVGVTANNILEVTLPLESAGKWIDDPDEPGIPDVGFYAPVTIQVNLADWGNIISQTIPL</sequence>
<reference evidence="2 3" key="1">
    <citation type="submission" date="2011-08" db="EMBL/GenBank/DDBJ databases">
        <title>The Genome Sequence of Alistipes indistinctus YIT 12060.</title>
        <authorList>
            <consortium name="The Broad Institute Genome Sequencing Platform"/>
            <person name="Earl A."/>
            <person name="Ward D."/>
            <person name="Feldgarden M."/>
            <person name="Gevers D."/>
            <person name="Morotomi M."/>
            <person name="Young S.K."/>
            <person name="Zeng Q."/>
            <person name="Gargeya S."/>
            <person name="Fitzgerald M."/>
            <person name="Haas B."/>
            <person name="Abouelleil A."/>
            <person name="Alvarado L."/>
            <person name="Arachchi H.M."/>
            <person name="Berlin A."/>
            <person name="Brown A."/>
            <person name="Chapman S.B."/>
            <person name="Chen Z."/>
            <person name="Dunbar C."/>
            <person name="Freedman E."/>
            <person name="Gearin G."/>
            <person name="Gellesch M."/>
            <person name="Goldberg J."/>
            <person name="Griggs A."/>
            <person name="Gujja S."/>
            <person name="Heiman D."/>
            <person name="Howarth C."/>
            <person name="Larson L."/>
            <person name="Lui A."/>
            <person name="MacDonald P.J.P."/>
            <person name="Montmayeur A."/>
            <person name="Murphy C."/>
            <person name="Neiman D."/>
            <person name="Pearson M."/>
            <person name="Priest M."/>
            <person name="Roberts A."/>
            <person name="Saif S."/>
            <person name="Shea T."/>
            <person name="Shenoy N."/>
            <person name="Sisk P."/>
            <person name="Stolte C."/>
            <person name="Sykes S."/>
            <person name="Wortman J."/>
            <person name="Nusbaum C."/>
            <person name="Birren B."/>
        </authorList>
    </citation>
    <scope>NUCLEOTIDE SEQUENCE [LARGE SCALE GENOMIC DNA]</scope>
    <source>
        <strain evidence="2 3">YIT 12060</strain>
    </source>
</reference>
<feature type="signal peptide" evidence="1">
    <location>
        <begin position="1"/>
        <end position="25"/>
    </location>
</feature>
<evidence type="ECO:0000313" key="2">
    <source>
        <dbReference type="EMBL" id="EHB91505.1"/>
    </source>
</evidence>
<dbReference type="HOGENOM" id="CLU_658345_0_0_10"/>
<organism evidence="2 3">
    <name type="scientific">Alistipes indistinctus YIT 12060</name>
    <dbReference type="NCBI Taxonomy" id="742725"/>
    <lineage>
        <taxon>Bacteria</taxon>
        <taxon>Pseudomonadati</taxon>
        <taxon>Bacteroidota</taxon>
        <taxon>Bacteroidia</taxon>
        <taxon>Bacteroidales</taxon>
        <taxon>Rikenellaceae</taxon>
        <taxon>Alistipes</taxon>
    </lineage>
</organism>
<dbReference type="STRING" id="742725.HMPREF9450_01554"/>
<evidence type="ECO:0000313" key="3">
    <source>
        <dbReference type="Proteomes" id="UP000006008"/>
    </source>
</evidence>
<dbReference type="PROSITE" id="PS51257">
    <property type="entry name" value="PROKAR_LIPOPROTEIN"/>
    <property type="match status" value="1"/>
</dbReference>
<keyword evidence="1" id="KW-0732">Signal</keyword>
<gene>
    <name evidence="2" type="ORF">HMPREF9450_01554</name>
</gene>
<dbReference type="PATRIC" id="fig|742725.3.peg.1647"/>